<keyword evidence="1" id="KW-1133">Transmembrane helix</keyword>
<dbReference type="EMBL" id="CM004476">
    <property type="protein sequence ID" value="OCT75657.1"/>
    <property type="molecule type" value="Genomic_DNA"/>
</dbReference>
<evidence type="ECO:0000313" key="2">
    <source>
        <dbReference type="EMBL" id="OCT75657.1"/>
    </source>
</evidence>
<keyword evidence="1" id="KW-0472">Membrane</keyword>
<dbReference type="Proteomes" id="UP000694892">
    <property type="component" value="Chromosome 6L"/>
</dbReference>
<sequence length="74" mass="8421">MTVFTSNIYNKIHVKQYKQVQFNIKNVERICIVLFLFVYCLVPIESLSRNNMLGCRRVFNTVSASAGSCANGDI</sequence>
<organism evidence="2 3">
    <name type="scientific">Xenopus laevis</name>
    <name type="common">African clawed frog</name>
    <dbReference type="NCBI Taxonomy" id="8355"/>
    <lineage>
        <taxon>Eukaryota</taxon>
        <taxon>Metazoa</taxon>
        <taxon>Chordata</taxon>
        <taxon>Craniata</taxon>
        <taxon>Vertebrata</taxon>
        <taxon>Euteleostomi</taxon>
        <taxon>Amphibia</taxon>
        <taxon>Batrachia</taxon>
        <taxon>Anura</taxon>
        <taxon>Pipoidea</taxon>
        <taxon>Pipidae</taxon>
        <taxon>Xenopodinae</taxon>
        <taxon>Xenopus</taxon>
        <taxon>Xenopus</taxon>
    </lineage>
</organism>
<protein>
    <submittedName>
        <fullName evidence="2">Uncharacterized protein</fullName>
    </submittedName>
</protein>
<reference evidence="3" key="1">
    <citation type="journal article" date="2016" name="Nature">
        <title>Genome evolution in the allotetraploid frog Xenopus laevis.</title>
        <authorList>
            <person name="Session A.M."/>
            <person name="Uno Y."/>
            <person name="Kwon T."/>
            <person name="Chapman J.A."/>
            <person name="Toyoda A."/>
            <person name="Takahashi S."/>
            <person name="Fukui A."/>
            <person name="Hikosaka A."/>
            <person name="Suzuki A."/>
            <person name="Kondo M."/>
            <person name="van Heeringen S.J."/>
            <person name="Quigley I."/>
            <person name="Heinz S."/>
            <person name="Ogino H."/>
            <person name="Ochi H."/>
            <person name="Hellsten U."/>
            <person name="Lyons J.B."/>
            <person name="Simakov O."/>
            <person name="Putnam N."/>
            <person name="Stites J."/>
            <person name="Kuroki Y."/>
            <person name="Tanaka T."/>
            <person name="Michiue T."/>
            <person name="Watanabe M."/>
            <person name="Bogdanovic O."/>
            <person name="Lister R."/>
            <person name="Georgiou G."/>
            <person name="Paranjpe S.S."/>
            <person name="van Kruijsbergen I."/>
            <person name="Shu S."/>
            <person name="Carlson J."/>
            <person name="Kinoshita T."/>
            <person name="Ohta Y."/>
            <person name="Mawaribuchi S."/>
            <person name="Jenkins J."/>
            <person name="Grimwood J."/>
            <person name="Schmutz J."/>
            <person name="Mitros T."/>
            <person name="Mozaffari S.V."/>
            <person name="Suzuki Y."/>
            <person name="Haramoto Y."/>
            <person name="Yamamoto T.S."/>
            <person name="Takagi C."/>
            <person name="Heald R."/>
            <person name="Miller K."/>
            <person name="Haudenschild C."/>
            <person name="Kitzman J."/>
            <person name="Nakayama T."/>
            <person name="Izutsu Y."/>
            <person name="Robert J."/>
            <person name="Fortriede J."/>
            <person name="Burns K."/>
            <person name="Lotay V."/>
            <person name="Karimi K."/>
            <person name="Yasuoka Y."/>
            <person name="Dichmann D.S."/>
            <person name="Flajnik M.F."/>
            <person name="Houston D.W."/>
            <person name="Shendure J."/>
            <person name="DuPasquier L."/>
            <person name="Vize P.D."/>
            <person name="Zorn A.M."/>
            <person name="Ito M."/>
            <person name="Marcotte E.M."/>
            <person name="Wallingford J.B."/>
            <person name="Ito Y."/>
            <person name="Asashima M."/>
            <person name="Ueno N."/>
            <person name="Matsuda Y."/>
            <person name="Veenstra G.J."/>
            <person name="Fujiyama A."/>
            <person name="Harland R.M."/>
            <person name="Taira M."/>
            <person name="Rokhsar D.S."/>
        </authorList>
    </citation>
    <scope>NUCLEOTIDE SEQUENCE [LARGE SCALE GENOMIC DNA]</scope>
    <source>
        <strain evidence="3">J</strain>
    </source>
</reference>
<dbReference type="AlphaFoldDB" id="A0A974CMQ2"/>
<evidence type="ECO:0000313" key="3">
    <source>
        <dbReference type="Proteomes" id="UP000694892"/>
    </source>
</evidence>
<accession>A0A974CMQ2</accession>
<keyword evidence="1" id="KW-0812">Transmembrane</keyword>
<evidence type="ECO:0000256" key="1">
    <source>
        <dbReference type="SAM" id="Phobius"/>
    </source>
</evidence>
<proteinExistence type="predicted"/>
<name>A0A974CMQ2_XENLA</name>
<feature type="transmembrane region" description="Helical" evidence="1">
    <location>
        <begin position="27"/>
        <end position="47"/>
    </location>
</feature>
<gene>
    <name evidence="2" type="ORF">XELAEV_18030841mg</name>
</gene>